<dbReference type="InterPro" id="IPR047272">
    <property type="entry name" value="S49_SppA_C"/>
</dbReference>
<evidence type="ECO:0000256" key="5">
    <source>
        <dbReference type="ARBA" id="ARBA00022825"/>
    </source>
</evidence>
<dbReference type="RefSeq" id="WP_379819165.1">
    <property type="nucleotide sequence ID" value="NZ_JBHUMD010000001.1"/>
</dbReference>
<evidence type="ECO:0000259" key="8">
    <source>
        <dbReference type="Pfam" id="PF01343"/>
    </source>
</evidence>
<keyword evidence="7" id="KW-0812">Transmembrane</keyword>
<sequence length="608" mass="67019">MNDTPQQPQYRQPQPKSPSFLKNVLSTVVGLFVFCFIFFFLILLIGIIAAAASGGNDTAVKVEKNSVIELDLSQVTNDYSGKFKYKDFPMFDSDSQEGLVDVIRAIDAAKDDERIKGITITNSSTQLGIAQNKALRDELDAFKKSGKFIVAYSDGYSQSDYYLNSVADTIYLNPVGEIDFKGLSSEVMFYKDLQDKTGIKMEVIRHGKYKSAVEPFLSNEMSPENREQITALLNSVWTSVVGDIAKSRKIPVDSLNAVADRLGGRTPELAKEAKLIDKIGYIDQYEAGIKKALKLKKDEDYKRVSILDYVKATALDKLLSGGKDEIAIIYAQGEIRGGEGDVNTVSEVPIRKALKEARENDAVKAIVLRVDSPGGSALTSELIWRDIELTKKVKPVVVSMGNVAASGGYYISCNANRIFAEEGTITGSIGVFGMLPNFTELSNRIGIHTEQVSTHKNASGYSVFTPLKDDTRAIIQESVEKVYTTFVSRVAAGRKLTPEQVDAIGQGRVWSGSMALKNGLVDEIGGLDAAIEYAAKLGKTNDYSVSDYPEFEKDFSKILSMFGLSTQTKEELIKEQVGVENYRVIERIRRVSQIKGNQVLMPYELTIK</sequence>
<dbReference type="CDD" id="cd07018">
    <property type="entry name" value="S49_SppA_67K_type"/>
    <property type="match status" value="1"/>
</dbReference>
<evidence type="ECO:0000256" key="7">
    <source>
        <dbReference type="SAM" id="Phobius"/>
    </source>
</evidence>
<feature type="domain" description="Peptidase S49" evidence="8">
    <location>
        <begin position="390"/>
        <end position="538"/>
    </location>
</feature>
<comment type="similarity">
    <text evidence="2">Belongs to the peptidase S49 family.</text>
</comment>
<name>A0ABW5NNM7_9FLAO</name>
<evidence type="ECO:0000256" key="1">
    <source>
        <dbReference type="ARBA" id="ARBA00004370"/>
    </source>
</evidence>
<reference evidence="10" key="1">
    <citation type="journal article" date="2019" name="Int. J. Syst. Evol. Microbiol.">
        <title>The Global Catalogue of Microorganisms (GCM) 10K type strain sequencing project: providing services to taxonomists for standard genome sequencing and annotation.</title>
        <authorList>
            <consortium name="The Broad Institute Genomics Platform"/>
            <consortium name="The Broad Institute Genome Sequencing Center for Infectious Disease"/>
            <person name="Wu L."/>
            <person name="Ma J."/>
        </authorList>
    </citation>
    <scope>NUCLEOTIDE SEQUENCE [LARGE SCALE GENOMIC DNA]</scope>
    <source>
        <strain evidence="10">KCTC 42107</strain>
    </source>
</reference>
<dbReference type="NCBIfam" id="TIGR00706">
    <property type="entry name" value="SppA_dom"/>
    <property type="match status" value="1"/>
</dbReference>
<evidence type="ECO:0000313" key="10">
    <source>
        <dbReference type="Proteomes" id="UP001597480"/>
    </source>
</evidence>
<keyword evidence="5" id="KW-0720">Serine protease</keyword>
<keyword evidence="6 7" id="KW-0472">Membrane</keyword>
<keyword evidence="7" id="KW-1133">Transmembrane helix</keyword>
<dbReference type="Gene3D" id="3.90.226.10">
    <property type="entry name" value="2-enoyl-CoA Hydratase, Chain A, domain 1"/>
    <property type="match status" value="2"/>
</dbReference>
<keyword evidence="4 9" id="KW-0378">Hydrolase</keyword>
<comment type="caution">
    <text evidence="9">The sequence shown here is derived from an EMBL/GenBank/DDBJ whole genome shotgun (WGS) entry which is preliminary data.</text>
</comment>
<dbReference type="CDD" id="cd07023">
    <property type="entry name" value="S49_Sppa_N_C"/>
    <property type="match status" value="1"/>
</dbReference>
<feature type="domain" description="Peptidase S49" evidence="8">
    <location>
        <begin position="142"/>
        <end position="295"/>
    </location>
</feature>
<dbReference type="InterPro" id="IPR004634">
    <property type="entry name" value="Pept_S49_pIV"/>
</dbReference>
<dbReference type="InterPro" id="IPR029045">
    <property type="entry name" value="ClpP/crotonase-like_dom_sf"/>
</dbReference>
<evidence type="ECO:0000256" key="3">
    <source>
        <dbReference type="ARBA" id="ARBA00022670"/>
    </source>
</evidence>
<organism evidence="9 10">
    <name type="scientific">Flavobacterium suzhouense</name>
    <dbReference type="NCBI Taxonomy" id="1529638"/>
    <lineage>
        <taxon>Bacteria</taxon>
        <taxon>Pseudomonadati</taxon>
        <taxon>Bacteroidota</taxon>
        <taxon>Flavobacteriia</taxon>
        <taxon>Flavobacteriales</taxon>
        <taxon>Flavobacteriaceae</taxon>
        <taxon>Flavobacterium</taxon>
    </lineage>
</organism>
<dbReference type="GO" id="GO:0016787">
    <property type="term" value="F:hydrolase activity"/>
    <property type="evidence" value="ECO:0007669"/>
    <property type="project" value="UniProtKB-KW"/>
</dbReference>
<dbReference type="PANTHER" id="PTHR33209">
    <property type="entry name" value="PROTEASE 4"/>
    <property type="match status" value="1"/>
</dbReference>
<dbReference type="EMBL" id="JBHUMD010000001">
    <property type="protein sequence ID" value="MFD2600454.1"/>
    <property type="molecule type" value="Genomic_DNA"/>
</dbReference>
<dbReference type="Proteomes" id="UP001597480">
    <property type="component" value="Unassembled WGS sequence"/>
</dbReference>
<evidence type="ECO:0000256" key="6">
    <source>
        <dbReference type="ARBA" id="ARBA00023136"/>
    </source>
</evidence>
<comment type="subcellular location">
    <subcellularLocation>
        <location evidence="1">Membrane</location>
    </subcellularLocation>
</comment>
<dbReference type="PANTHER" id="PTHR33209:SF1">
    <property type="entry name" value="PEPTIDASE S49 DOMAIN-CONTAINING PROTEIN"/>
    <property type="match status" value="1"/>
</dbReference>
<dbReference type="Gene3D" id="6.20.330.10">
    <property type="match status" value="2"/>
</dbReference>
<dbReference type="EC" id="3.4.21.-" evidence="9"/>
<accession>A0ABW5NNM7</accession>
<dbReference type="InterPro" id="IPR004635">
    <property type="entry name" value="Pept_S49_SppA"/>
</dbReference>
<proteinExistence type="inferred from homology"/>
<evidence type="ECO:0000313" key="9">
    <source>
        <dbReference type="EMBL" id="MFD2600454.1"/>
    </source>
</evidence>
<dbReference type="InterPro" id="IPR047217">
    <property type="entry name" value="S49_SppA_67K_type_N"/>
</dbReference>
<dbReference type="InterPro" id="IPR002142">
    <property type="entry name" value="Peptidase_S49"/>
</dbReference>
<keyword evidence="10" id="KW-1185">Reference proteome</keyword>
<gene>
    <name evidence="9" type="primary">sppA</name>
    <name evidence="9" type="ORF">ACFSR3_00160</name>
</gene>
<dbReference type="Pfam" id="PF01343">
    <property type="entry name" value="Peptidase_S49"/>
    <property type="match status" value="2"/>
</dbReference>
<dbReference type="PIRSF" id="PIRSF001217">
    <property type="entry name" value="Protease_4_SppA"/>
    <property type="match status" value="1"/>
</dbReference>
<protein>
    <submittedName>
        <fullName evidence="9">Signal peptide peptidase SppA</fullName>
        <ecNumber evidence="9">3.4.21.-</ecNumber>
    </submittedName>
</protein>
<dbReference type="NCBIfam" id="TIGR00705">
    <property type="entry name" value="SppA_67K"/>
    <property type="match status" value="1"/>
</dbReference>
<evidence type="ECO:0000256" key="4">
    <source>
        <dbReference type="ARBA" id="ARBA00022801"/>
    </source>
</evidence>
<evidence type="ECO:0000256" key="2">
    <source>
        <dbReference type="ARBA" id="ARBA00008683"/>
    </source>
</evidence>
<dbReference type="SUPFAM" id="SSF52096">
    <property type="entry name" value="ClpP/crotonase"/>
    <property type="match status" value="2"/>
</dbReference>
<feature type="transmembrane region" description="Helical" evidence="7">
    <location>
        <begin position="20"/>
        <end position="52"/>
    </location>
</feature>
<keyword evidence="3" id="KW-0645">Protease</keyword>